<feature type="transmembrane region" description="Helical" evidence="2">
    <location>
        <begin position="187"/>
        <end position="209"/>
    </location>
</feature>
<comment type="similarity">
    <text evidence="1">Belongs to the protein kinase superfamily. ADCK protein kinase family.</text>
</comment>
<evidence type="ECO:0000313" key="5">
    <source>
        <dbReference type="Proteomes" id="UP001648503"/>
    </source>
</evidence>
<protein>
    <recommendedName>
        <fullName evidence="3">ABC1 atypical kinase-like domain-containing protein</fullName>
    </recommendedName>
</protein>
<keyword evidence="2" id="KW-1133">Transmembrane helix</keyword>
<dbReference type="PANTHER" id="PTHR45890">
    <property type="entry name" value="AARF DOMAIN CONTAINING KINASE 2 (PREDICTED)"/>
    <property type="match status" value="1"/>
</dbReference>
<dbReference type="InterPro" id="IPR044095">
    <property type="entry name" value="ADCK2_dom"/>
</dbReference>
<keyword evidence="5" id="KW-1185">Reference proteome</keyword>
<keyword evidence="2" id="KW-0472">Membrane</keyword>
<dbReference type="InterPro" id="IPR052402">
    <property type="entry name" value="ADCK_kinase"/>
</dbReference>
<dbReference type="Proteomes" id="UP001648503">
    <property type="component" value="Unassembled WGS sequence"/>
</dbReference>
<dbReference type="Pfam" id="PF03109">
    <property type="entry name" value="ABC1"/>
    <property type="match status" value="1"/>
</dbReference>
<organism evidence="4 5">
    <name type="scientific">Batrachochytrium salamandrivorans</name>
    <dbReference type="NCBI Taxonomy" id="1357716"/>
    <lineage>
        <taxon>Eukaryota</taxon>
        <taxon>Fungi</taxon>
        <taxon>Fungi incertae sedis</taxon>
        <taxon>Chytridiomycota</taxon>
        <taxon>Chytridiomycota incertae sedis</taxon>
        <taxon>Chytridiomycetes</taxon>
        <taxon>Rhizophydiales</taxon>
        <taxon>Rhizophydiales incertae sedis</taxon>
        <taxon>Batrachochytrium</taxon>
    </lineage>
</organism>
<dbReference type="SUPFAM" id="SSF56112">
    <property type="entry name" value="Protein kinase-like (PK-like)"/>
    <property type="match status" value="1"/>
</dbReference>
<dbReference type="InterPro" id="IPR011009">
    <property type="entry name" value="Kinase-like_dom_sf"/>
</dbReference>
<gene>
    <name evidence="4" type="ORF">BASA50_004851</name>
</gene>
<dbReference type="InterPro" id="IPR004147">
    <property type="entry name" value="ABC1_dom"/>
</dbReference>
<evidence type="ECO:0000313" key="4">
    <source>
        <dbReference type="EMBL" id="KAH6596857.1"/>
    </source>
</evidence>
<proteinExistence type="inferred from homology"/>
<sequence>MASRRNILTMQFSSSSILIQPILRRSLPSYLSTKYRSALADVHRLLLLKASVVAPYMTTITSAITWHSALVPVLRKPVQYPMIQLKTSFTSPGLLQHLSPTHTTVTYSQIGGSQNHSYWRWTHSTIALTASGILIDDENDKHDTDATNEDTIAYTHTTPIVLLHVNVYSLAQSMTHVFQSLAYAARVFFRLFWLAALYSPLIIGFPIWFTMERHHMGNTGTKPRMWWVDWLVWTIEMSGPTFTKLGQWASSRADLLPPFMCQALSRLQANIKPHSMSHSRHLIESSFGESLEELFVRFDPIPIGCGSVAQVHYAELRTPGTADGSCSPKKTCVVKVIHPLVRELISLDLAILSASAAIVTFLFPSAKWLSFSEEVETFGNMMIAQLDLTNERTNLMTFQKNFCGWGSVGFPVPVDGKASPDVLVESYVDAVSMTKFLELGGGGFEKDLAQIVLTCFLKMLILDNFVHADMHPGNVLVSFHRKTSSKHDLEFIEDTQIDRLKEVTDVLKWNQMLSDMRSNDYTPYLYIVDTGLVSSLSQTHLVNFIDLFKAISEFNGNKISQLMISRSKSPWTVIDADGFQSAMSQFIQDIKHRTFALKNIRVADILGFVLSKVRIHHVKIEGDFVNIAISVMLLEGMGQQLEPSMDLLRASVPFLRKAISQRLDGHVSYSELSVWNTIRSVVSSYFIKEE</sequence>
<accession>A0ABQ8FED0</accession>
<dbReference type="EMBL" id="JAFCIX010000178">
    <property type="protein sequence ID" value="KAH6596857.1"/>
    <property type="molecule type" value="Genomic_DNA"/>
</dbReference>
<comment type="caution">
    <text evidence="4">The sequence shown here is derived from an EMBL/GenBank/DDBJ whole genome shotgun (WGS) entry which is preliminary data.</text>
</comment>
<keyword evidence="2" id="KW-0812">Transmembrane</keyword>
<dbReference type="CDD" id="cd13971">
    <property type="entry name" value="ADCK2-like"/>
    <property type="match status" value="1"/>
</dbReference>
<name>A0ABQ8FED0_9FUNG</name>
<evidence type="ECO:0000259" key="3">
    <source>
        <dbReference type="Pfam" id="PF03109"/>
    </source>
</evidence>
<evidence type="ECO:0000256" key="2">
    <source>
        <dbReference type="SAM" id="Phobius"/>
    </source>
</evidence>
<reference evidence="4 5" key="1">
    <citation type="submission" date="2021-02" db="EMBL/GenBank/DDBJ databases">
        <title>Variation within the Batrachochytrium salamandrivorans European outbreak.</title>
        <authorList>
            <person name="Kelly M."/>
            <person name="Pasmans F."/>
            <person name="Shea T.P."/>
            <person name="Munoz J.F."/>
            <person name="Carranza S."/>
            <person name="Cuomo C.A."/>
            <person name="Martel A."/>
        </authorList>
    </citation>
    <scope>NUCLEOTIDE SEQUENCE [LARGE SCALE GENOMIC DNA]</scope>
    <source>
        <strain evidence="4 5">AMFP18/2</strain>
    </source>
</reference>
<evidence type="ECO:0000256" key="1">
    <source>
        <dbReference type="ARBA" id="ARBA00009670"/>
    </source>
</evidence>
<feature type="domain" description="ABC1 atypical kinase-like" evidence="3">
    <location>
        <begin position="266"/>
        <end position="561"/>
    </location>
</feature>
<dbReference type="PANTHER" id="PTHR45890:SF1">
    <property type="entry name" value="AARF DOMAIN CONTAINING KINASE 2"/>
    <property type="match status" value="1"/>
</dbReference>